<protein>
    <submittedName>
        <fullName evidence="3">Nucleotidyltransferase family protein</fullName>
    </submittedName>
</protein>
<dbReference type="InterPro" id="IPR029044">
    <property type="entry name" value="Nucleotide-diphossugar_trans"/>
</dbReference>
<dbReference type="SUPFAM" id="SSF53448">
    <property type="entry name" value="Nucleotide-diphospho-sugar transferases"/>
    <property type="match status" value="1"/>
</dbReference>
<dbReference type="PANTHER" id="PTHR19136">
    <property type="entry name" value="MOLYBDENUM COFACTOR GUANYLYLTRANSFERASE"/>
    <property type="match status" value="1"/>
</dbReference>
<name>A0ABR8Z2U9_9MICO</name>
<dbReference type="Pfam" id="PF12804">
    <property type="entry name" value="NTP_transf_3"/>
    <property type="match status" value="1"/>
</dbReference>
<keyword evidence="4" id="KW-1185">Reference proteome</keyword>
<sequence length="207" mass="21065">MVLAHDAVVLAGGTGRRLGGVLKPQVEVGGRRLLDHVLDATAAASRVVVVAPEAVPVPDGVTRTLEDPPHGGPVAGVVAGLRALGEGEALVLVLACDLPGAAAAVPRLLAAAEERGTDVDGVVLSDDGGREQWLLGLYVRSALEAAVASVAAAGGVRGAPVRALVGPLRLLAVPAAEGEVRDIDTWADRADYLRRNTGRNTTDHSVE</sequence>
<dbReference type="RefSeq" id="WP_251839773.1">
    <property type="nucleotide sequence ID" value="NZ_JACSPO010000005.1"/>
</dbReference>
<reference evidence="3 4" key="1">
    <citation type="submission" date="2020-08" db="EMBL/GenBank/DDBJ databases">
        <title>A Genomic Blueprint of the Chicken Gut Microbiome.</title>
        <authorList>
            <person name="Gilroy R."/>
            <person name="Ravi A."/>
            <person name="Getino M."/>
            <person name="Pursley I."/>
            <person name="Horton D.L."/>
            <person name="Alikhan N.-F."/>
            <person name="Baker D."/>
            <person name="Gharbi K."/>
            <person name="Hall N."/>
            <person name="Watson M."/>
            <person name="Adriaenssens E.M."/>
            <person name="Foster-Nyarko E."/>
            <person name="Jarju S."/>
            <person name="Secka A."/>
            <person name="Antonio M."/>
            <person name="Oren A."/>
            <person name="Chaudhuri R."/>
            <person name="La Ragione R.M."/>
            <person name="Hildebrand F."/>
            <person name="Pallen M.J."/>
        </authorList>
    </citation>
    <scope>NUCLEOTIDE SEQUENCE [LARGE SCALE GENOMIC DNA]</scope>
    <source>
        <strain evidence="3 4">Sa1BUA1</strain>
    </source>
</reference>
<dbReference type="EMBL" id="JACSPO010000005">
    <property type="protein sequence ID" value="MBD8062661.1"/>
    <property type="molecule type" value="Genomic_DNA"/>
</dbReference>
<dbReference type="Proteomes" id="UP000661894">
    <property type="component" value="Unassembled WGS sequence"/>
</dbReference>
<dbReference type="PANTHER" id="PTHR19136:SF81">
    <property type="entry name" value="MOLYBDENUM COFACTOR GUANYLYLTRANSFERASE"/>
    <property type="match status" value="1"/>
</dbReference>
<dbReference type="Gene3D" id="3.90.550.10">
    <property type="entry name" value="Spore Coat Polysaccharide Biosynthesis Protein SpsA, Chain A"/>
    <property type="match status" value="1"/>
</dbReference>
<dbReference type="InterPro" id="IPR025877">
    <property type="entry name" value="MobA-like_NTP_Trfase"/>
</dbReference>
<keyword evidence="1" id="KW-0808">Transferase</keyword>
<evidence type="ECO:0000313" key="4">
    <source>
        <dbReference type="Proteomes" id="UP000661894"/>
    </source>
</evidence>
<proteinExistence type="predicted"/>
<evidence type="ECO:0000256" key="1">
    <source>
        <dbReference type="ARBA" id="ARBA00022679"/>
    </source>
</evidence>
<accession>A0ABR8Z2U9</accession>
<gene>
    <name evidence="3" type="ORF">H9624_10020</name>
</gene>
<organism evidence="3 4">
    <name type="scientific">Oceanitalea stevensii</name>
    <dbReference type="NCBI Taxonomy" id="2763072"/>
    <lineage>
        <taxon>Bacteria</taxon>
        <taxon>Bacillati</taxon>
        <taxon>Actinomycetota</taxon>
        <taxon>Actinomycetes</taxon>
        <taxon>Micrococcales</taxon>
        <taxon>Bogoriellaceae</taxon>
        <taxon>Georgenia</taxon>
    </lineage>
</organism>
<evidence type="ECO:0000313" key="3">
    <source>
        <dbReference type="EMBL" id="MBD8062661.1"/>
    </source>
</evidence>
<evidence type="ECO:0000259" key="2">
    <source>
        <dbReference type="Pfam" id="PF12804"/>
    </source>
</evidence>
<feature type="domain" description="MobA-like NTP transferase" evidence="2">
    <location>
        <begin position="7"/>
        <end position="156"/>
    </location>
</feature>
<comment type="caution">
    <text evidence="3">The sequence shown here is derived from an EMBL/GenBank/DDBJ whole genome shotgun (WGS) entry which is preliminary data.</text>
</comment>